<dbReference type="Proteomes" id="UP001152561">
    <property type="component" value="Unassembled WGS sequence"/>
</dbReference>
<reference evidence="2" key="1">
    <citation type="journal article" date="2023" name="Proc. Natl. Acad. Sci. U.S.A.">
        <title>Genomic and structural basis for evolution of tropane alkaloid biosynthesis.</title>
        <authorList>
            <person name="Wanga Y.-J."/>
            <person name="Taina T."/>
            <person name="Yua J.-Y."/>
            <person name="Lia J."/>
            <person name="Xua B."/>
            <person name="Chenc J."/>
            <person name="D'Auriad J.C."/>
            <person name="Huanga J.-P."/>
            <person name="Huanga S.-X."/>
        </authorList>
    </citation>
    <scope>NUCLEOTIDE SEQUENCE [LARGE SCALE GENOMIC DNA]</scope>
    <source>
        <strain evidence="2">cv. KIB-2019</strain>
    </source>
</reference>
<accession>A0A9Q1LW96</accession>
<evidence type="ECO:0000313" key="1">
    <source>
        <dbReference type="EMBL" id="KAJ8543352.1"/>
    </source>
</evidence>
<organism evidence="1 2">
    <name type="scientific">Anisodus acutangulus</name>
    <dbReference type="NCBI Taxonomy" id="402998"/>
    <lineage>
        <taxon>Eukaryota</taxon>
        <taxon>Viridiplantae</taxon>
        <taxon>Streptophyta</taxon>
        <taxon>Embryophyta</taxon>
        <taxon>Tracheophyta</taxon>
        <taxon>Spermatophyta</taxon>
        <taxon>Magnoliopsida</taxon>
        <taxon>eudicotyledons</taxon>
        <taxon>Gunneridae</taxon>
        <taxon>Pentapetalae</taxon>
        <taxon>asterids</taxon>
        <taxon>lamiids</taxon>
        <taxon>Solanales</taxon>
        <taxon>Solanaceae</taxon>
        <taxon>Solanoideae</taxon>
        <taxon>Hyoscyameae</taxon>
        <taxon>Anisodus</taxon>
    </lineage>
</organism>
<dbReference type="EMBL" id="JAJAGQ010000014">
    <property type="protein sequence ID" value="KAJ8543352.1"/>
    <property type="molecule type" value="Genomic_DNA"/>
</dbReference>
<sequence length="72" mass="7757">MPKSPAVLLDDQIYHLSADVNESANPDGRGDLLVCVSSLLPRSVSLSGFILRNHGEDASFPQAASDPELFFQ</sequence>
<proteinExistence type="predicted"/>
<protein>
    <submittedName>
        <fullName evidence="1">Uncharacterized protein</fullName>
    </submittedName>
</protein>
<gene>
    <name evidence="1" type="ORF">K7X08_005875</name>
</gene>
<name>A0A9Q1LW96_9SOLA</name>
<evidence type="ECO:0000313" key="2">
    <source>
        <dbReference type="Proteomes" id="UP001152561"/>
    </source>
</evidence>
<dbReference type="AlphaFoldDB" id="A0A9Q1LW96"/>
<keyword evidence="2" id="KW-1185">Reference proteome</keyword>
<comment type="caution">
    <text evidence="1">The sequence shown here is derived from an EMBL/GenBank/DDBJ whole genome shotgun (WGS) entry which is preliminary data.</text>
</comment>